<dbReference type="AlphaFoldDB" id="A0A4S4BLM2"/>
<dbReference type="RefSeq" id="WP_136358308.1">
    <property type="nucleotide sequence ID" value="NZ_SSNT01000025.1"/>
</dbReference>
<keyword evidence="2" id="KW-1185">Reference proteome</keyword>
<dbReference type="OrthoDB" id="2970525at2"/>
<dbReference type="InterPro" id="IPR018690">
    <property type="entry name" value="DUF2187"/>
</dbReference>
<organism evidence="1 2">
    <name type="scientific">Metabacillus sediminilitoris</name>
    <dbReference type="NCBI Taxonomy" id="2567941"/>
    <lineage>
        <taxon>Bacteria</taxon>
        <taxon>Bacillati</taxon>
        <taxon>Bacillota</taxon>
        <taxon>Bacilli</taxon>
        <taxon>Bacillales</taxon>
        <taxon>Bacillaceae</taxon>
        <taxon>Metabacillus</taxon>
    </lineage>
</organism>
<proteinExistence type="predicted"/>
<gene>
    <name evidence="1" type="ORF">E6W99_23155</name>
</gene>
<comment type="caution">
    <text evidence="1">The sequence shown here is derived from an EMBL/GenBank/DDBJ whole genome shotgun (WGS) entry which is preliminary data.</text>
</comment>
<accession>A0A4S4BLM2</accession>
<name>A0A4S4BLM2_9BACI</name>
<evidence type="ECO:0000313" key="1">
    <source>
        <dbReference type="EMBL" id="THF75681.1"/>
    </source>
</evidence>
<dbReference type="Proteomes" id="UP000310334">
    <property type="component" value="Unassembled WGS sequence"/>
</dbReference>
<dbReference type="EMBL" id="SSNT01000025">
    <property type="protein sequence ID" value="THF75681.1"/>
    <property type="molecule type" value="Genomic_DNA"/>
</dbReference>
<dbReference type="Pfam" id="PF09953">
    <property type="entry name" value="DUF2187"/>
    <property type="match status" value="1"/>
</dbReference>
<evidence type="ECO:0000313" key="2">
    <source>
        <dbReference type="Proteomes" id="UP000310334"/>
    </source>
</evidence>
<reference evidence="1 2" key="1">
    <citation type="submission" date="2019-04" db="EMBL/GenBank/DDBJ databases">
        <title>Bacillus sediminilitoris sp. nov., isolated from a tidal flat sediment on the East China Sea.</title>
        <authorList>
            <person name="Wei Y."/>
            <person name="Mao H."/>
            <person name="Fang J."/>
        </authorList>
    </citation>
    <scope>NUCLEOTIDE SEQUENCE [LARGE SCALE GENOMIC DNA]</scope>
    <source>
        <strain evidence="1 2">DSL-17</strain>
    </source>
</reference>
<sequence length="77" mass="8820">MKRKKMKKMGEFLVGLEVSFVRNNIKVKGEIIKALDRSAIIEISQADADKIESLSTLTVVHHRNYEIITNQVHKKVT</sequence>
<protein>
    <submittedName>
        <fullName evidence="1">DUF2187 domain-containing protein</fullName>
    </submittedName>
</protein>